<dbReference type="InterPro" id="IPR002202">
    <property type="entry name" value="HMG_CoA_Rdtase"/>
</dbReference>
<sequence>GELVGELDMPMKVGIVGGSLQSNATVALNLRLLGVKSACELAEVMGAVGLAQNFSALRALVTEGIQHGHMTLHARSVAITAGATAEIFDTVVE</sequence>
<feature type="non-terminal residue" evidence="1">
    <location>
        <position position="93"/>
    </location>
</feature>
<dbReference type="AlphaFoldDB" id="T1AKY4"/>
<dbReference type="PROSITE" id="PS50065">
    <property type="entry name" value="HMG_COA_REDUCTASE_4"/>
    <property type="match status" value="1"/>
</dbReference>
<reference evidence="1" key="1">
    <citation type="submission" date="2013-08" db="EMBL/GenBank/DDBJ databases">
        <authorList>
            <person name="Mendez C."/>
            <person name="Richter M."/>
            <person name="Ferrer M."/>
            <person name="Sanchez J."/>
        </authorList>
    </citation>
    <scope>NUCLEOTIDE SEQUENCE</scope>
</reference>
<dbReference type="PANTHER" id="PTHR10572:SF24">
    <property type="entry name" value="3-HYDROXY-3-METHYLGLUTARYL-COENZYME A REDUCTASE"/>
    <property type="match status" value="1"/>
</dbReference>
<dbReference type="EMBL" id="AUZZ01002204">
    <property type="protein sequence ID" value="EQD61256.1"/>
    <property type="molecule type" value="Genomic_DNA"/>
</dbReference>
<feature type="non-terminal residue" evidence="1">
    <location>
        <position position="1"/>
    </location>
</feature>
<dbReference type="Gene3D" id="3.90.770.10">
    <property type="entry name" value="3-hydroxy-3-methylglutaryl-coenzyme A Reductase, Chain A, domain 2"/>
    <property type="match status" value="1"/>
</dbReference>
<protein>
    <submittedName>
        <fullName evidence="1">Hydroxymethylglutaryl-CoA reductase, degradative</fullName>
    </submittedName>
</protein>
<proteinExistence type="predicted"/>
<dbReference type="InterPro" id="IPR009029">
    <property type="entry name" value="HMG_CoA_Rdtase_sub-bd_dom_sf"/>
</dbReference>
<organism evidence="1">
    <name type="scientific">mine drainage metagenome</name>
    <dbReference type="NCBI Taxonomy" id="410659"/>
    <lineage>
        <taxon>unclassified sequences</taxon>
        <taxon>metagenomes</taxon>
        <taxon>ecological metagenomes</taxon>
    </lineage>
</organism>
<name>T1AKY4_9ZZZZ</name>
<comment type="caution">
    <text evidence="1">The sequence shown here is derived from an EMBL/GenBank/DDBJ whole genome shotgun (WGS) entry which is preliminary data.</text>
</comment>
<reference evidence="1" key="2">
    <citation type="journal article" date="2014" name="ISME J.">
        <title>Microbial stratification in low pH oxic and suboxic macroscopic growths along an acid mine drainage.</title>
        <authorList>
            <person name="Mendez-Garcia C."/>
            <person name="Mesa V."/>
            <person name="Sprenger R.R."/>
            <person name="Richter M."/>
            <person name="Diez M.S."/>
            <person name="Solano J."/>
            <person name="Bargiela R."/>
            <person name="Golyshina O.V."/>
            <person name="Manteca A."/>
            <person name="Ramos J.L."/>
            <person name="Gallego J.R."/>
            <person name="Llorente I."/>
            <person name="Martins Dos Santos V.A."/>
            <person name="Jensen O.N."/>
            <person name="Pelaez A.I."/>
            <person name="Sanchez J."/>
            <person name="Ferrer M."/>
        </authorList>
    </citation>
    <scope>NUCLEOTIDE SEQUENCE</scope>
</reference>
<dbReference type="PANTHER" id="PTHR10572">
    <property type="entry name" value="3-HYDROXY-3-METHYLGLUTARYL-COENZYME A REDUCTASE"/>
    <property type="match status" value="1"/>
</dbReference>
<accession>T1AKY4</accession>
<dbReference type="GO" id="GO:0015936">
    <property type="term" value="P:coenzyme A metabolic process"/>
    <property type="evidence" value="ECO:0007669"/>
    <property type="project" value="InterPro"/>
</dbReference>
<dbReference type="InterPro" id="IPR023074">
    <property type="entry name" value="HMG_CoA_Rdtase_cat_sf"/>
</dbReference>
<gene>
    <name evidence="1" type="ORF">B2A_03292</name>
</gene>
<dbReference type="Pfam" id="PF00368">
    <property type="entry name" value="HMG-CoA_red"/>
    <property type="match status" value="1"/>
</dbReference>
<dbReference type="SUPFAM" id="SSF56542">
    <property type="entry name" value="Substrate-binding domain of HMG-CoA reductase"/>
    <property type="match status" value="1"/>
</dbReference>
<dbReference type="GO" id="GO:0004420">
    <property type="term" value="F:hydroxymethylglutaryl-CoA reductase (NADPH) activity"/>
    <property type="evidence" value="ECO:0007669"/>
    <property type="project" value="InterPro"/>
</dbReference>
<dbReference type="Gene3D" id="1.10.8.660">
    <property type="match status" value="1"/>
</dbReference>
<evidence type="ECO:0000313" key="1">
    <source>
        <dbReference type="EMBL" id="EQD61256.1"/>
    </source>
</evidence>